<dbReference type="Proteomes" id="UP000430272">
    <property type="component" value="Unassembled WGS sequence"/>
</dbReference>
<comment type="caution">
    <text evidence="2">The sequence shown here is derived from an EMBL/GenBank/DDBJ whole genome shotgun (WGS) entry which is preliminary data.</text>
</comment>
<evidence type="ECO:0000313" key="2">
    <source>
        <dbReference type="EMBL" id="MXO54217.1"/>
    </source>
</evidence>
<proteinExistence type="predicted"/>
<keyword evidence="2" id="KW-0282">Flagellum</keyword>
<dbReference type="Pfam" id="PF10135">
    <property type="entry name" value="Rod-binding"/>
    <property type="match status" value="1"/>
</dbReference>
<evidence type="ECO:0000259" key="1">
    <source>
        <dbReference type="Pfam" id="PF10135"/>
    </source>
</evidence>
<feature type="domain" description="Flagellar protein FlgJ N-terminal" evidence="1">
    <location>
        <begin position="44"/>
        <end position="91"/>
    </location>
</feature>
<keyword evidence="2" id="KW-0966">Cell projection</keyword>
<dbReference type="AlphaFoldDB" id="A0A844YA04"/>
<protein>
    <submittedName>
        <fullName evidence="2">Flagellar biosynthesis protein FlgJ</fullName>
    </submittedName>
</protein>
<dbReference type="OrthoDB" id="8481704at2"/>
<sequence length="101" mass="10917">MSPIGLSPAAKPLSTIDQVKPPEEGLKEAAQAFEAILLRQMLSSARATDFGGNDLFGGEGEKTFAEMRDSQFADIVSQSGQLGFAEAIERQLSRFLPRDDD</sequence>
<dbReference type="RefSeq" id="WP_160660982.1">
    <property type="nucleotide sequence ID" value="NZ_BAABDV010000001.1"/>
</dbReference>
<gene>
    <name evidence="2" type="ORF">GRI47_09385</name>
</gene>
<dbReference type="InterPro" id="IPR019301">
    <property type="entry name" value="Flagellar_prot_FlgJ_N"/>
</dbReference>
<accession>A0A844YA04</accession>
<organism evidence="2 3">
    <name type="scientific">Qipengyuania pelagi</name>
    <dbReference type="NCBI Taxonomy" id="994320"/>
    <lineage>
        <taxon>Bacteria</taxon>
        <taxon>Pseudomonadati</taxon>
        <taxon>Pseudomonadota</taxon>
        <taxon>Alphaproteobacteria</taxon>
        <taxon>Sphingomonadales</taxon>
        <taxon>Erythrobacteraceae</taxon>
        <taxon>Qipengyuania</taxon>
    </lineage>
</organism>
<reference evidence="2 3" key="1">
    <citation type="submission" date="2019-12" db="EMBL/GenBank/DDBJ databases">
        <title>Genomic-based taxomic classification of the family Erythrobacteraceae.</title>
        <authorList>
            <person name="Xu L."/>
        </authorList>
    </citation>
    <scope>NUCLEOTIDE SEQUENCE [LARGE SCALE GENOMIC DNA]</scope>
    <source>
        <strain evidence="2 3">JCM 17468</strain>
    </source>
</reference>
<keyword evidence="2" id="KW-0969">Cilium</keyword>
<keyword evidence="3" id="KW-1185">Reference proteome</keyword>
<name>A0A844YA04_9SPHN</name>
<evidence type="ECO:0000313" key="3">
    <source>
        <dbReference type="Proteomes" id="UP000430272"/>
    </source>
</evidence>
<dbReference type="EMBL" id="WTYD01000001">
    <property type="protein sequence ID" value="MXO54217.1"/>
    <property type="molecule type" value="Genomic_DNA"/>
</dbReference>